<dbReference type="AlphaFoldDB" id="A0A5C3EH26"/>
<dbReference type="GO" id="GO:0005743">
    <property type="term" value="C:mitochondrial inner membrane"/>
    <property type="evidence" value="ECO:0007669"/>
    <property type="project" value="TreeGrafter"/>
</dbReference>
<dbReference type="Proteomes" id="UP000324022">
    <property type="component" value="Unassembled WGS sequence"/>
</dbReference>
<reference evidence="3 4" key="1">
    <citation type="submission" date="2018-03" db="EMBL/GenBank/DDBJ databases">
        <authorList>
            <person name="Guldener U."/>
        </authorList>
    </citation>
    <scope>NUCLEOTIDE SEQUENCE [LARGE SCALE GENOMIC DNA]</scope>
    <source>
        <strain evidence="3 4">NBRC100155</strain>
    </source>
</reference>
<dbReference type="GO" id="GO:0070131">
    <property type="term" value="P:positive regulation of mitochondrial translation"/>
    <property type="evidence" value="ECO:0007669"/>
    <property type="project" value="TreeGrafter"/>
</dbReference>
<dbReference type="Pfam" id="PF13540">
    <property type="entry name" value="RCC1_2"/>
    <property type="match status" value="1"/>
</dbReference>
<dbReference type="EMBL" id="OOIN01000024">
    <property type="protein sequence ID" value="SPO28771.1"/>
    <property type="molecule type" value="Genomic_DNA"/>
</dbReference>
<sequence length="623" mass="66498">MRSIRPRPGQSFPTSLSLRPIRARTIHTTRILPHQHVLYLGNVLGYTSDDRLSKFPRAWLDSVGVSSDVDHGLRWTDASGSPGHALLSYTLLDAPLDPSLRMPRVSTEELATSSSSGQNAKENRQTGKEAEGGEEEGTVLEDEAGEKATSAQPCKVFALGRNTHAQLGLGFSSQEATRGMVTGVMEGKGGVQMISVGNGSSHVVTSTSASPVKDGTGQSNVYGFGNDTLGQLGASSPNTSTHSSSSSSGGDPYDVSTRQKGSDAPQLRLLPLPKKISISEGEEIDHDAGWRVVDISSGLDHSLMLLERTVNNYRIQQVVSTGLNTDGQLGLTPSSKADAVPMLPLLSRTFQPVPGLPDTPIGEGDTSTGLKGVICGADTSYALTAKGDLWVWGNSEYGQSFAGIHDRIPSPVFVANPLPAAYTSNGISFESHSPPRIHKLVAGGSFAAILDNQGRVWVIGYGPRASSSSSQPSSTPEEWAQLSLVTGFPPNPETMVKNLFCGLEYLLAVTRSTSSENNKVEIWIWGIPPRSISTVPIPNPTPVPFTLPKTPRQKWLDENPRLKKDMEKEGEKVQDSGQKRKVSVIAAACTRDYILVIVDDAKGKDVWAECVAPPKGKGTDVTI</sequence>
<dbReference type="InterPro" id="IPR000408">
    <property type="entry name" value="Reg_chr_condens"/>
</dbReference>
<feature type="repeat" description="RCC1" evidence="1">
    <location>
        <begin position="316"/>
        <end position="386"/>
    </location>
</feature>
<evidence type="ECO:0000256" key="2">
    <source>
        <dbReference type="SAM" id="MobiDB-lite"/>
    </source>
</evidence>
<feature type="compositionally biased region" description="Acidic residues" evidence="2">
    <location>
        <begin position="132"/>
        <end position="144"/>
    </location>
</feature>
<name>A0A5C3EH26_9BASI</name>
<proteinExistence type="predicted"/>
<feature type="compositionally biased region" description="Basic and acidic residues" evidence="2">
    <location>
        <begin position="121"/>
        <end position="131"/>
    </location>
</feature>
<evidence type="ECO:0000313" key="4">
    <source>
        <dbReference type="Proteomes" id="UP000324022"/>
    </source>
</evidence>
<accession>A0A5C3EH26</accession>
<evidence type="ECO:0000313" key="3">
    <source>
        <dbReference type="EMBL" id="SPO28771.1"/>
    </source>
</evidence>
<feature type="compositionally biased region" description="Polar residues" evidence="2">
    <location>
        <begin position="202"/>
        <end position="221"/>
    </location>
</feature>
<keyword evidence="4" id="KW-1185">Reference proteome</keyword>
<dbReference type="InterPro" id="IPR053035">
    <property type="entry name" value="Mitochondrial_GEF_domain"/>
</dbReference>
<dbReference type="PROSITE" id="PS50012">
    <property type="entry name" value="RCC1_3"/>
    <property type="match status" value="3"/>
</dbReference>
<dbReference type="OrthoDB" id="5370059at2759"/>
<dbReference type="GO" id="GO:0019843">
    <property type="term" value="F:rRNA binding"/>
    <property type="evidence" value="ECO:0007669"/>
    <property type="project" value="TreeGrafter"/>
</dbReference>
<dbReference type="PANTHER" id="PTHR46337:SF1">
    <property type="entry name" value="RCC1-LIKE G EXCHANGING FACTOR-LIKE PROTEIN"/>
    <property type="match status" value="1"/>
</dbReference>
<feature type="repeat" description="RCC1" evidence="1">
    <location>
        <begin position="154"/>
        <end position="209"/>
    </location>
</feature>
<feature type="compositionally biased region" description="Polar residues" evidence="2">
    <location>
        <begin position="109"/>
        <end position="120"/>
    </location>
</feature>
<feature type="region of interest" description="Disordered" evidence="2">
    <location>
        <begin position="202"/>
        <end position="267"/>
    </location>
</feature>
<organism evidence="3 4">
    <name type="scientific">Ustilago trichophora</name>
    <dbReference type="NCBI Taxonomy" id="86804"/>
    <lineage>
        <taxon>Eukaryota</taxon>
        <taxon>Fungi</taxon>
        <taxon>Dikarya</taxon>
        <taxon>Basidiomycota</taxon>
        <taxon>Ustilaginomycotina</taxon>
        <taxon>Ustilaginomycetes</taxon>
        <taxon>Ustilaginales</taxon>
        <taxon>Ustilaginaceae</taxon>
        <taxon>Ustilago</taxon>
    </lineage>
</organism>
<dbReference type="PANTHER" id="PTHR46337">
    <property type="entry name" value="RCC1-LIKE G EXCHANGING FACTOR-LIKE PROTEIN"/>
    <property type="match status" value="1"/>
</dbReference>
<feature type="compositionally biased region" description="Low complexity" evidence="2">
    <location>
        <begin position="235"/>
        <end position="248"/>
    </location>
</feature>
<protein>
    <submittedName>
        <fullName evidence="3">Uncharacterized protein</fullName>
    </submittedName>
</protein>
<dbReference type="GO" id="GO:0005085">
    <property type="term" value="F:guanyl-nucleotide exchange factor activity"/>
    <property type="evidence" value="ECO:0007669"/>
    <property type="project" value="TreeGrafter"/>
</dbReference>
<evidence type="ECO:0000256" key="1">
    <source>
        <dbReference type="PROSITE-ProRule" id="PRU00235"/>
    </source>
</evidence>
<dbReference type="SUPFAM" id="SSF50985">
    <property type="entry name" value="RCC1/BLIP-II"/>
    <property type="match status" value="1"/>
</dbReference>
<dbReference type="Gene3D" id="2.130.10.30">
    <property type="entry name" value="Regulator of chromosome condensation 1/beta-lactamase-inhibitor protein II"/>
    <property type="match status" value="2"/>
</dbReference>
<dbReference type="InterPro" id="IPR009091">
    <property type="entry name" value="RCC1/BLIP-II"/>
</dbReference>
<gene>
    <name evidence="3" type="ORF">UTRI_04649</name>
</gene>
<feature type="region of interest" description="Disordered" evidence="2">
    <location>
        <begin position="105"/>
        <end position="147"/>
    </location>
</feature>
<feature type="repeat" description="RCC1" evidence="1">
    <location>
        <begin position="219"/>
        <end position="308"/>
    </location>
</feature>